<evidence type="ECO:0008006" key="4">
    <source>
        <dbReference type="Google" id="ProtNLM"/>
    </source>
</evidence>
<dbReference type="Pfam" id="PF09839">
    <property type="entry name" value="DUF2066"/>
    <property type="match status" value="1"/>
</dbReference>
<evidence type="ECO:0000256" key="1">
    <source>
        <dbReference type="SAM" id="SignalP"/>
    </source>
</evidence>
<reference evidence="2 3" key="1">
    <citation type="submission" date="2015-12" db="EMBL/GenBank/DDBJ databases">
        <title>Genome sequence of Thalassospira lucentensis MCCC 1A02072.</title>
        <authorList>
            <person name="Lu L."/>
            <person name="Lai Q."/>
            <person name="Shao Z."/>
            <person name="Qian P."/>
        </authorList>
    </citation>
    <scope>NUCLEOTIDE SEQUENCE [LARGE SCALE GENOMIC DNA]</scope>
    <source>
        <strain evidence="2 3">MCCC 1A02072</strain>
    </source>
</reference>
<organism evidence="2 3">
    <name type="scientific">Thalassospira lucentensis</name>
    <dbReference type="NCBI Taxonomy" id="168935"/>
    <lineage>
        <taxon>Bacteria</taxon>
        <taxon>Pseudomonadati</taxon>
        <taxon>Pseudomonadota</taxon>
        <taxon>Alphaproteobacteria</taxon>
        <taxon>Rhodospirillales</taxon>
        <taxon>Thalassospiraceae</taxon>
        <taxon>Thalassospira</taxon>
    </lineage>
</organism>
<keyword evidence="1" id="KW-0732">Signal</keyword>
<dbReference type="OrthoDB" id="7928976at2"/>
<dbReference type="EMBL" id="LPVY01000020">
    <property type="protein sequence ID" value="KZB63032.1"/>
    <property type="molecule type" value="Genomic_DNA"/>
</dbReference>
<feature type="signal peptide" evidence="1">
    <location>
        <begin position="1"/>
        <end position="33"/>
    </location>
</feature>
<dbReference type="Proteomes" id="UP000076335">
    <property type="component" value="Unassembled WGS sequence"/>
</dbReference>
<evidence type="ECO:0000313" key="3">
    <source>
        <dbReference type="Proteomes" id="UP000076335"/>
    </source>
</evidence>
<evidence type="ECO:0000313" key="2">
    <source>
        <dbReference type="EMBL" id="KZB63032.1"/>
    </source>
</evidence>
<sequence length="380" mass="41085">MGKEANVLTRLKKFRLLAGIAGLSASLSFPVFAQDIFSVSGVHVDESAETAAAARDQALAIGQRKAFEEVVARLTLPEDRAGIGSPSQADINNMVRDFGVSNEKTSSVRYIADMTVRFKETELRNYLRFRDIPFAELQSKPVIVVPVYHSGGYTSLWDDPNPWRDIWSRNFASGGLVPVKAPIGDLQDIGTVSAEQAENGAVERLNELARRYGANVAVVASASVSGETGSETVDVTATRYDTGGAPQVFGVTETTQSGESLNDTLIRAAKGVQDQLSAGWKRANLINYGTGGQLMVFIPITGLDDWARIEDRIVGLPVVRASRVVAMSRREVQISVDYVGSIDQFRTALAQQNLSLSQMGELWFIQPAGSDRLQSLSIGG</sequence>
<comment type="caution">
    <text evidence="2">The sequence shown here is derived from an EMBL/GenBank/DDBJ whole genome shotgun (WGS) entry which is preliminary data.</text>
</comment>
<protein>
    <recommendedName>
        <fullName evidence="4">DUF2066 domain-containing protein</fullName>
    </recommendedName>
</protein>
<gene>
    <name evidence="2" type="ORF">AUP42_02335</name>
</gene>
<dbReference type="AlphaFoldDB" id="A0A154L3S8"/>
<proteinExistence type="predicted"/>
<accession>A0A154L3S8</accession>
<feature type="chain" id="PRO_5007596943" description="DUF2066 domain-containing protein" evidence="1">
    <location>
        <begin position="34"/>
        <end position="380"/>
    </location>
</feature>
<dbReference type="InterPro" id="IPR018642">
    <property type="entry name" value="DUF2066"/>
</dbReference>
<name>A0A154L3S8_9PROT</name>